<evidence type="ECO:0000313" key="2">
    <source>
        <dbReference type="Proteomes" id="UP001604002"/>
    </source>
</evidence>
<dbReference type="Proteomes" id="UP001604002">
    <property type="component" value="Unassembled WGS sequence"/>
</dbReference>
<comment type="caution">
    <text evidence="1">The sequence shown here is derived from an EMBL/GenBank/DDBJ whole genome shotgun (WGS) entry which is preliminary data.</text>
</comment>
<gene>
    <name evidence="1" type="ORF">V5F32_07550</name>
</gene>
<name>A0ABW6ZTF0_9HYPH</name>
<keyword evidence="2" id="KW-1185">Reference proteome</keyword>
<sequence length="68" mass="7432">MLRTAVAQRPVQFEDLGSFEPWLIGHACALVAKGIDPRRLRAKAATQAHPLRDAGRAILAEWLGGLRS</sequence>
<organism evidence="1 2">
    <name type="scientific">Xanthobacter oligotrophicus</name>
    <dbReference type="NCBI Taxonomy" id="2607286"/>
    <lineage>
        <taxon>Bacteria</taxon>
        <taxon>Pseudomonadati</taxon>
        <taxon>Pseudomonadota</taxon>
        <taxon>Alphaproteobacteria</taxon>
        <taxon>Hyphomicrobiales</taxon>
        <taxon>Xanthobacteraceae</taxon>
        <taxon>Xanthobacter</taxon>
    </lineage>
</organism>
<accession>A0ABW6ZTF0</accession>
<dbReference type="EMBL" id="JBAFVH010000003">
    <property type="protein sequence ID" value="MFG1372013.1"/>
    <property type="molecule type" value="Genomic_DNA"/>
</dbReference>
<evidence type="ECO:0000313" key="1">
    <source>
        <dbReference type="EMBL" id="MFG1372013.1"/>
    </source>
</evidence>
<dbReference type="RefSeq" id="WP_393991927.1">
    <property type="nucleotide sequence ID" value="NZ_JBAFVH010000003.1"/>
</dbReference>
<reference evidence="1 2" key="1">
    <citation type="submission" date="2024-02" db="EMBL/GenBank/DDBJ databases">
        <title>Expansion and revision of Xanthobacter and proposal of Roseixanthobacter gen. nov.</title>
        <authorList>
            <person name="Soltysiak M.P.M."/>
            <person name="Jalihal A."/>
            <person name="Ory A."/>
            <person name="Chrisophersen C."/>
            <person name="Lee A.D."/>
            <person name="Boulton J."/>
            <person name="Springer M."/>
        </authorList>
    </citation>
    <scope>NUCLEOTIDE SEQUENCE [LARGE SCALE GENOMIC DNA]</scope>
    <source>
        <strain evidence="1 2">23A</strain>
    </source>
</reference>
<proteinExistence type="predicted"/>
<protein>
    <submittedName>
        <fullName evidence="1">Uncharacterized protein</fullName>
    </submittedName>
</protein>